<name>A0A1G7Y093_9PSEU</name>
<dbReference type="PANTHER" id="PTHR24421">
    <property type="entry name" value="NITRATE/NITRITE SENSOR PROTEIN NARX-RELATED"/>
    <property type="match status" value="1"/>
</dbReference>
<comment type="catalytic activity">
    <reaction evidence="1">
        <text>ATP + protein L-histidine = ADP + protein N-phospho-L-histidine.</text>
        <dbReference type="EC" id="2.7.13.3"/>
    </reaction>
</comment>
<evidence type="ECO:0000313" key="12">
    <source>
        <dbReference type="Proteomes" id="UP000199623"/>
    </source>
</evidence>
<dbReference type="SUPFAM" id="SSF55874">
    <property type="entry name" value="ATPase domain of HSP90 chaperone/DNA topoisomerase II/histidine kinase"/>
    <property type="match status" value="1"/>
</dbReference>
<evidence type="ECO:0000256" key="7">
    <source>
        <dbReference type="ARBA" id="ARBA00022840"/>
    </source>
</evidence>
<dbReference type="InterPro" id="IPR050482">
    <property type="entry name" value="Sensor_HK_TwoCompSys"/>
</dbReference>
<feature type="transmembrane region" description="Helical" evidence="9">
    <location>
        <begin position="87"/>
        <end position="105"/>
    </location>
</feature>
<dbReference type="GO" id="GO:0016020">
    <property type="term" value="C:membrane"/>
    <property type="evidence" value="ECO:0007669"/>
    <property type="project" value="InterPro"/>
</dbReference>
<dbReference type="EC" id="2.7.13.3" evidence="2"/>
<evidence type="ECO:0000259" key="10">
    <source>
        <dbReference type="Pfam" id="PF07730"/>
    </source>
</evidence>
<reference evidence="12" key="1">
    <citation type="submission" date="2016-10" db="EMBL/GenBank/DDBJ databases">
        <authorList>
            <person name="Varghese N."/>
            <person name="Submissions S."/>
        </authorList>
    </citation>
    <scope>NUCLEOTIDE SEQUENCE [LARGE SCALE GENOMIC DNA]</scope>
    <source>
        <strain evidence="12">CGMCC 4.3506</strain>
    </source>
</reference>
<gene>
    <name evidence="11" type="ORF">SAMN05216553_11315</name>
</gene>
<accession>A0A1G7Y093</accession>
<dbReference type="Proteomes" id="UP000199623">
    <property type="component" value="Unassembled WGS sequence"/>
</dbReference>
<keyword evidence="9" id="KW-0812">Transmembrane</keyword>
<feature type="transmembrane region" description="Helical" evidence="9">
    <location>
        <begin position="404"/>
        <end position="426"/>
    </location>
</feature>
<dbReference type="Gene3D" id="3.30.565.10">
    <property type="entry name" value="Histidine kinase-like ATPase, C-terminal domain"/>
    <property type="match status" value="1"/>
</dbReference>
<dbReference type="PANTHER" id="PTHR24421:SF10">
    <property type="entry name" value="NITRATE_NITRITE SENSOR PROTEIN NARQ"/>
    <property type="match status" value="1"/>
</dbReference>
<evidence type="ECO:0000256" key="3">
    <source>
        <dbReference type="ARBA" id="ARBA00022553"/>
    </source>
</evidence>
<evidence type="ECO:0000256" key="5">
    <source>
        <dbReference type="ARBA" id="ARBA00022741"/>
    </source>
</evidence>
<keyword evidence="9" id="KW-0472">Membrane</keyword>
<feature type="transmembrane region" description="Helical" evidence="9">
    <location>
        <begin position="117"/>
        <end position="139"/>
    </location>
</feature>
<evidence type="ECO:0000256" key="6">
    <source>
        <dbReference type="ARBA" id="ARBA00022777"/>
    </source>
</evidence>
<keyword evidence="5" id="KW-0547">Nucleotide-binding</keyword>
<keyword evidence="8" id="KW-0902">Two-component regulatory system</keyword>
<keyword evidence="4" id="KW-0808">Transferase</keyword>
<dbReference type="InterPro" id="IPR036890">
    <property type="entry name" value="HATPase_C_sf"/>
</dbReference>
<dbReference type="InterPro" id="IPR011712">
    <property type="entry name" value="Sig_transdc_His_kin_sub3_dim/P"/>
</dbReference>
<dbReference type="EMBL" id="FNCC01000013">
    <property type="protein sequence ID" value="SDG89885.1"/>
    <property type="molecule type" value="Genomic_DNA"/>
</dbReference>
<dbReference type="Pfam" id="PF07730">
    <property type="entry name" value="HisKA_3"/>
    <property type="match status" value="1"/>
</dbReference>
<keyword evidence="7" id="KW-0067">ATP-binding</keyword>
<dbReference type="Gene3D" id="1.20.5.1930">
    <property type="match status" value="1"/>
</dbReference>
<protein>
    <recommendedName>
        <fullName evidence="2">histidine kinase</fullName>
        <ecNumber evidence="2">2.7.13.3</ecNumber>
    </recommendedName>
</protein>
<evidence type="ECO:0000256" key="1">
    <source>
        <dbReference type="ARBA" id="ARBA00000085"/>
    </source>
</evidence>
<dbReference type="STRING" id="200378.SAMN05216553_11315"/>
<keyword evidence="12" id="KW-1185">Reference proteome</keyword>
<feature type="transmembrane region" description="Helical" evidence="9">
    <location>
        <begin position="49"/>
        <end position="75"/>
    </location>
</feature>
<keyword evidence="3" id="KW-0597">Phosphoprotein</keyword>
<keyword evidence="6 11" id="KW-0418">Kinase</keyword>
<feature type="domain" description="Signal transduction histidine kinase subgroup 3 dimerisation and phosphoacceptor" evidence="10">
    <location>
        <begin position="170"/>
        <end position="235"/>
    </location>
</feature>
<evidence type="ECO:0000313" key="11">
    <source>
        <dbReference type="EMBL" id="SDG89885.1"/>
    </source>
</evidence>
<keyword evidence="9" id="KW-1133">Transmembrane helix</keyword>
<dbReference type="CDD" id="cd16917">
    <property type="entry name" value="HATPase_UhpB-NarQ-NarX-like"/>
    <property type="match status" value="1"/>
</dbReference>
<dbReference type="RefSeq" id="WP_090054356.1">
    <property type="nucleotide sequence ID" value="NZ_FNCC01000013.1"/>
</dbReference>
<evidence type="ECO:0000256" key="4">
    <source>
        <dbReference type="ARBA" id="ARBA00022679"/>
    </source>
</evidence>
<dbReference type="GO" id="GO:0005524">
    <property type="term" value="F:ATP binding"/>
    <property type="evidence" value="ECO:0007669"/>
    <property type="project" value="UniProtKB-KW"/>
</dbReference>
<dbReference type="GO" id="GO:0000155">
    <property type="term" value="F:phosphorelay sensor kinase activity"/>
    <property type="evidence" value="ECO:0007669"/>
    <property type="project" value="InterPro"/>
</dbReference>
<evidence type="ECO:0000256" key="8">
    <source>
        <dbReference type="ARBA" id="ARBA00023012"/>
    </source>
</evidence>
<proteinExistence type="predicted"/>
<organism evidence="11 12">
    <name type="scientific">Lentzea fradiae</name>
    <dbReference type="NCBI Taxonomy" id="200378"/>
    <lineage>
        <taxon>Bacteria</taxon>
        <taxon>Bacillati</taxon>
        <taxon>Actinomycetota</taxon>
        <taxon>Actinomycetes</taxon>
        <taxon>Pseudonocardiales</taxon>
        <taxon>Pseudonocardiaceae</taxon>
        <taxon>Lentzea</taxon>
    </lineage>
</organism>
<dbReference type="AlphaFoldDB" id="A0A1G7Y093"/>
<dbReference type="GO" id="GO:0046983">
    <property type="term" value="F:protein dimerization activity"/>
    <property type="evidence" value="ECO:0007669"/>
    <property type="project" value="InterPro"/>
</dbReference>
<sequence>MRFVWPVLAFVTGLVPLVAPLAPDPHPALTVATALWTAALVWLAPRKPVWALLLTAPLFAVNNLWAQAITTFVVFAACRRITPLGRLWALLGLVIALQSAFSLVQDHGPGMSFAETLLTAVLNSMFFVLFPAVSGMLLGRRRPMVRVLRERNEYLERARALTAASARTEERAHIAGEMHDMLGHRLSLVSIHAGALELATATKAPQLHDQAELIRTTSSLAMAELREILGVLRTNPEPESLDEDTGTRSDIAALVESSVNAGLTVSLDWSGDDLHDADPRTRRAVHRVVREALSNVHKHAPGARARVQVSAGGGRVRLQVLNGPSAATPGTGTRRGLVGLEERVGLLGGSFTAGPPAEGGWRVAADVPLRPAAAADQSAAEVAEVPPPLAAEVLTVPRVLGGGCLGLFALLPVTGALVVLLVFALLNPMEMNAPYFDSLKVGVTGEEEVMNEFGPGRFGSDGCTRYRTSHNPELSYKLCFRDGKLASKEQERT</sequence>
<evidence type="ECO:0000256" key="9">
    <source>
        <dbReference type="SAM" id="Phobius"/>
    </source>
</evidence>
<dbReference type="OrthoDB" id="227596at2"/>
<evidence type="ECO:0000256" key="2">
    <source>
        <dbReference type="ARBA" id="ARBA00012438"/>
    </source>
</evidence>